<dbReference type="PANTHER" id="PTHR11635:SF166">
    <property type="entry name" value="CYCLIC NUCLEOTIDE-BINDING DOMAIN-CONTAINING PROTEIN"/>
    <property type="match status" value="1"/>
</dbReference>
<dbReference type="InterPro" id="IPR000595">
    <property type="entry name" value="cNMP-bd_dom"/>
</dbReference>
<evidence type="ECO:0000256" key="1">
    <source>
        <dbReference type="SAM" id="Coils"/>
    </source>
</evidence>
<dbReference type="Gene3D" id="2.60.120.10">
    <property type="entry name" value="Jelly Rolls"/>
    <property type="match status" value="2"/>
</dbReference>
<organism evidence="4 5">
    <name type="scientific">Stylonychia lemnae</name>
    <name type="common">Ciliate</name>
    <dbReference type="NCBI Taxonomy" id="5949"/>
    <lineage>
        <taxon>Eukaryota</taxon>
        <taxon>Sar</taxon>
        <taxon>Alveolata</taxon>
        <taxon>Ciliophora</taxon>
        <taxon>Intramacronucleata</taxon>
        <taxon>Spirotrichea</taxon>
        <taxon>Stichotrichia</taxon>
        <taxon>Sporadotrichida</taxon>
        <taxon>Oxytrichidae</taxon>
        <taxon>Stylonychinae</taxon>
        <taxon>Stylonychia</taxon>
    </lineage>
</organism>
<dbReference type="GO" id="GO:0030552">
    <property type="term" value="F:cAMP binding"/>
    <property type="evidence" value="ECO:0007669"/>
    <property type="project" value="TreeGrafter"/>
</dbReference>
<dbReference type="GO" id="GO:0034236">
    <property type="term" value="F:protein kinase A catalytic subunit binding"/>
    <property type="evidence" value="ECO:0007669"/>
    <property type="project" value="TreeGrafter"/>
</dbReference>
<dbReference type="GO" id="GO:0005952">
    <property type="term" value="C:cAMP-dependent protein kinase complex"/>
    <property type="evidence" value="ECO:0007669"/>
    <property type="project" value="InterPro"/>
</dbReference>
<dbReference type="InterPro" id="IPR050503">
    <property type="entry name" value="cAMP-dep_PK_reg_su-like"/>
</dbReference>
<dbReference type="PANTHER" id="PTHR11635">
    <property type="entry name" value="CAMP-DEPENDENT PROTEIN KINASE REGULATORY CHAIN"/>
    <property type="match status" value="1"/>
</dbReference>
<keyword evidence="5" id="KW-1185">Reference proteome</keyword>
<gene>
    <name evidence="4" type="primary">Contig1244.g1370</name>
    <name evidence="4" type="ORF">STYLEM_11225</name>
</gene>
<feature type="region of interest" description="Disordered" evidence="2">
    <location>
        <begin position="1"/>
        <end position="99"/>
    </location>
</feature>
<dbReference type="InterPro" id="IPR014710">
    <property type="entry name" value="RmlC-like_jellyroll"/>
</dbReference>
<protein>
    <recommendedName>
        <fullName evidence="3">Cyclic nucleotide-binding domain-containing protein</fullName>
    </recommendedName>
</protein>
<dbReference type="EMBL" id="CCKQ01010655">
    <property type="protein sequence ID" value="CDW82196.1"/>
    <property type="molecule type" value="Genomic_DNA"/>
</dbReference>
<dbReference type="SMART" id="SM00100">
    <property type="entry name" value="cNMP"/>
    <property type="match status" value="1"/>
</dbReference>
<evidence type="ECO:0000313" key="4">
    <source>
        <dbReference type="EMBL" id="CDW82196.1"/>
    </source>
</evidence>
<evidence type="ECO:0000259" key="3">
    <source>
        <dbReference type="PROSITE" id="PS50042"/>
    </source>
</evidence>
<dbReference type="GO" id="GO:0005829">
    <property type="term" value="C:cytosol"/>
    <property type="evidence" value="ECO:0007669"/>
    <property type="project" value="TreeGrafter"/>
</dbReference>
<sequence>MTTAQSLNQLPNKEAKRLSVRTSTKDNEEENPMGIKKLLTRLNTKTSNQKRTSNVSIMNQNSQNQAQSKQDKDELLEIPSKQDQKSQKGNDKKKKRKISLRRQITLVKSNTILSNEESKGVRYSVNIESPGLGSNKIVQRDSLKVIKKDVLNKKHMSTVMQVHELPQLGGKSKQKQVSNFFTSQNEQKIDEENQSIISEDDDDEEYMNQFADLDDPLKELIDSLEIRFQSKGEYMFRKGQKADYAYVVLYGNVIFLQVKQQSYLKGSEPQSPPPVKSSNPVTNTMQNALKKQVADQKQRTIEQELTFPKRTRIVNGPYIMIEEEEKVWEVAEGAIIGEIAMMDPLKATRALSGMNLICSIMIGMAKTDCVFLLLNHDAFDILVKEKQKKINEAMTQFLFEAVPRMKDLFQFKKVQKNVHNEQRKKEIFKEGDVSDKIFILKTGQCALYKVIEFKDELGITKQKQEKLMNIEPGAMFGENALFFNNNNQYSIRTITPATFFTITHVEFKREFKRLQPSLCEFFKQRNEFIQEREQYIRNARKHEKKNFNSKIEQGDMNIFLQKDFKTQVNFADNQTKKKLQVFFLRKELQQLNKAKKELDLEQELTRNRLNMTRKKGLSLNNWTSDNEIYEKVKVMYSPQKALKDEFGQIRSHEFFKTLHLKSSTSKQTFIEGIKTDMQQSILSKNGQFETPRGVDQNQLNLRELMQMNIKRNRNSNFSLYKAVKGECRTQSQASLQNYTSGLCNNRIYKSIHIESQTKNPIPILKSSQSMAQLVVSPTLSDQKGSSDKFFEKRKQRQGSNSQPRLF</sequence>
<feature type="domain" description="Cyclic nucleotide-binding" evidence="3">
    <location>
        <begin position="398"/>
        <end position="509"/>
    </location>
</feature>
<feature type="compositionally biased region" description="Polar residues" evidence="2">
    <location>
        <begin position="1"/>
        <end position="11"/>
    </location>
</feature>
<dbReference type="OrthoDB" id="166212at2759"/>
<reference evidence="4 5" key="1">
    <citation type="submission" date="2014-06" db="EMBL/GenBank/DDBJ databases">
        <authorList>
            <person name="Swart Estienne"/>
        </authorList>
    </citation>
    <scope>NUCLEOTIDE SEQUENCE [LARGE SCALE GENOMIC DNA]</scope>
    <source>
        <strain evidence="4 5">130c</strain>
    </source>
</reference>
<dbReference type="Proteomes" id="UP000039865">
    <property type="component" value="Unassembled WGS sequence"/>
</dbReference>
<evidence type="ECO:0000256" key="2">
    <source>
        <dbReference type="SAM" id="MobiDB-lite"/>
    </source>
</evidence>
<dbReference type="Pfam" id="PF00027">
    <property type="entry name" value="cNMP_binding"/>
    <property type="match status" value="1"/>
</dbReference>
<name>A0A078AJX8_STYLE</name>
<dbReference type="CDD" id="cd00038">
    <property type="entry name" value="CAP_ED"/>
    <property type="match status" value="1"/>
</dbReference>
<proteinExistence type="predicted"/>
<dbReference type="GO" id="GO:0004862">
    <property type="term" value="F:cAMP-dependent protein kinase inhibitor activity"/>
    <property type="evidence" value="ECO:0007669"/>
    <property type="project" value="TreeGrafter"/>
</dbReference>
<accession>A0A078AJX8</accession>
<feature type="coiled-coil region" evidence="1">
    <location>
        <begin position="581"/>
        <end position="608"/>
    </location>
</feature>
<evidence type="ECO:0000313" key="5">
    <source>
        <dbReference type="Proteomes" id="UP000039865"/>
    </source>
</evidence>
<feature type="domain" description="Cyclic nucleotide-binding" evidence="3">
    <location>
        <begin position="217"/>
        <end position="253"/>
    </location>
</feature>
<feature type="compositionally biased region" description="Basic and acidic residues" evidence="2">
    <location>
        <begin position="69"/>
        <end position="90"/>
    </location>
</feature>
<dbReference type="InterPro" id="IPR018490">
    <property type="entry name" value="cNMP-bd_dom_sf"/>
</dbReference>
<dbReference type="PROSITE" id="PS50042">
    <property type="entry name" value="CNMP_BINDING_3"/>
    <property type="match status" value="2"/>
</dbReference>
<dbReference type="InParanoid" id="A0A078AJX8"/>
<feature type="compositionally biased region" description="Polar residues" evidence="2">
    <location>
        <begin position="797"/>
        <end position="806"/>
    </location>
</feature>
<feature type="compositionally biased region" description="Polar residues" evidence="2">
    <location>
        <begin position="41"/>
        <end position="59"/>
    </location>
</feature>
<feature type="region of interest" description="Disordered" evidence="2">
    <location>
        <begin position="775"/>
        <end position="806"/>
    </location>
</feature>
<dbReference type="AlphaFoldDB" id="A0A078AJX8"/>
<dbReference type="SUPFAM" id="SSF51206">
    <property type="entry name" value="cAMP-binding domain-like"/>
    <property type="match status" value="2"/>
</dbReference>
<keyword evidence="1" id="KW-0175">Coiled coil</keyword>